<feature type="region of interest" description="Disordered" evidence="3">
    <location>
        <begin position="75"/>
        <end position="112"/>
    </location>
</feature>
<keyword evidence="5" id="KW-1185">Reference proteome</keyword>
<name>A0ABT4LI61_9PROT</name>
<feature type="compositionally biased region" description="Basic and acidic residues" evidence="3">
    <location>
        <begin position="88"/>
        <end position="106"/>
    </location>
</feature>
<dbReference type="InterPro" id="IPR006698">
    <property type="entry name" value="UPF0229"/>
</dbReference>
<keyword evidence="2" id="KW-0175">Coiled coil</keyword>
<dbReference type="RefSeq" id="WP_269422964.1">
    <property type="nucleotide sequence ID" value="NZ_JAPWGY010000002.1"/>
</dbReference>
<evidence type="ECO:0000256" key="1">
    <source>
        <dbReference type="HAMAP-Rule" id="MF_01232"/>
    </source>
</evidence>
<comment type="caution">
    <text evidence="4">The sequence shown here is derived from an EMBL/GenBank/DDBJ whole genome shotgun (WGS) entry which is preliminary data.</text>
</comment>
<dbReference type="Proteomes" id="UP001069802">
    <property type="component" value="Unassembled WGS sequence"/>
</dbReference>
<gene>
    <name evidence="4" type="ORF">O4H49_08345</name>
</gene>
<dbReference type="NCBIfam" id="NF003708">
    <property type="entry name" value="PRK05325.1-3"/>
    <property type="match status" value="1"/>
</dbReference>
<proteinExistence type="inferred from homology"/>
<dbReference type="PANTHER" id="PTHR30510:SF2">
    <property type="entry name" value="UPF0229 PROTEIN YEAH"/>
    <property type="match status" value="1"/>
</dbReference>
<organism evidence="4 5">
    <name type="scientific">Kiloniella laminariae</name>
    <dbReference type="NCBI Taxonomy" id="454162"/>
    <lineage>
        <taxon>Bacteria</taxon>
        <taxon>Pseudomonadati</taxon>
        <taxon>Pseudomonadota</taxon>
        <taxon>Alphaproteobacteria</taxon>
        <taxon>Rhodospirillales</taxon>
        <taxon>Kiloniellaceae</taxon>
        <taxon>Kiloniella</taxon>
    </lineage>
</organism>
<comment type="similarity">
    <text evidence="1">Belongs to the UPF0229 family.</text>
</comment>
<evidence type="ECO:0000256" key="2">
    <source>
        <dbReference type="SAM" id="Coils"/>
    </source>
</evidence>
<protein>
    <recommendedName>
        <fullName evidence="1">UPF0229 protein O4H49_08345</fullName>
    </recommendedName>
</protein>
<dbReference type="EMBL" id="JAPWGY010000002">
    <property type="protein sequence ID" value="MCZ4280784.1"/>
    <property type="molecule type" value="Genomic_DNA"/>
</dbReference>
<reference evidence="4" key="1">
    <citation type="submission" date="2022-12" db="EMBL/GenBank/DDBJ databases">
        <title>Bacterial isolates from different developmental stages of Nematostella vectensis.</title>
        <authorList>
            <person name="Fraune S."/>
        </authorList>
    </citation>
    <scope>NUCLEOTIDE SEQUENCE</scope>
    <source>
        <strain evidence="4">G21630-S1</strain>
    </source>
</reference>
<evidence type="ECO:0000313" key="4">
    <source>
        <dbReference type="EMBL" id="MCZ4280784.1"/>
    </source>
</evidence>
<sequence length="434" mass="50653">MMHFIDRRLNPKGKSLPNRQRFIRRARTQIRKAVKDAINDGKVADVGHKGRISIPTKGLNEPRFRYDYSKGKHDRILPGNKEFSTGDQIKRPPKGGEGEGGKKASEEGDGEDSFQFSLSREEFLEVFFEDLELPDLIKTSLKEEVDFEKQRAGYVRSGSPSNMDLKRTMRHSLARRISMKRPGNEELDELRAEILALEAKGRKTQKLKTMQEKLERLEKRRRFIPYIDPLDVRYKSFIKIPKPNTHAVMFCLMDVSGSMSEGMKDLAKRFFMLLHLFLSTQYERVELVFIRHTHLAKEVDEETFFYSRETGGTIVSSALEEMKTILEDRYPQGEWNIYAAQASDGDNFASDREKCLELMNEAILPFCQYFAYIEVMDEQELEIFKDEQNMTDLWRIYAQLTETFENFAMRRVVKPNDIFPVFKDLFAKEQAKKA</sequence>
<dbReference type="NCBIfam" id="NF003707">
    <property type="entry name" value="PRK05325.1-2"/>
    <property type="match status" value="1"/>
</dbReference>
<feature type="coiled-coil region" evidence="2">
    <location>
        <begin position="187"/>
        <end position="220"/>
    </location>
</feature>
<dbReference type="Pfam" id="PF04285">
    <property type="entry name" value="DUF444"/>
    <property type="match status" value="1"/>
</dbReference>
<evidence type="ECO:0000313" key="5">
    <source>
        <dbReference type="Proteomes" id="UP001069802"/>
    </source>
</evidence>
<dbReference type="PANTHER" id="PTHR30510">
    <property type="entry name" value="UPF0229 PROTEIN YEAH"/>
    <property type="match status" value="1"/>
</dbReference>
<accession>A0ABT4LI61</accession>
<evidence type="ECO:0000256" key="3">
    <source>
        <dbReference type="SAM" id="MobiDB-lite"/>
    </source>
</evidence>
<dbReference type="HAMAP" id="MF_01232">
    <property type="entry name" value="UPF0229"/>
    <property type="match status" value="1"/>
</dbReference>